<evidence type="ECO:0000256" key="1">
    <source>
        <dbReference type="ARBA" id="ARBA00001974"/>
    </source>
</evidence>
<keyword evidence="4" id="KW-0560">Oxidoreductase</keyword>
<dbReference type="PANTHER" id="PTHR42949">
    <property type="entry name" value="ANAEROBIC GLYCEROL-3-PHOSPHATE DEHYDROGENASE SUBUNIT B"/>
    <property type="match status" value="1"/>
</dbReference>
<dbReference type="EMBL" id="LR792683">
    <property type="protein sequence ID" value="CAB3391592.1"/>
    <property type="molecule type" value="Genomic_DNA"/>
</dbReference>
<dbReference type="Gene3D" id="3.50.50.60">
    <property type="entry name" value="FAD/NAD(P)-binding domain"/>
    <property type="match status" value="3"/>
</dbReference>
<feature type="domain" description="FAD/NAD(P)-binding" evidence="6">
    <location>
        <begin position="4"/>
        <end position="176"/>
    </location>
</feature>
<evidence type="ECO:0000256" key="2">
    <source>
        <dbReference type="ARBA" id="ARBA00022630"/>
    </source>
</evidence>
<comment type="cofactor">
    <cofactor evidence="1">
        <name>FAD</name>
        <dbReference type="ChEBI" id="CHEBI:57692"/>
    </cofactor>
</comment>
<feature type="domain" description="MnmG N-terminal" evidence="5">
    <location>
        <begin position="323"/>
        <end position="360"/>
    </location>
</feature>
<proteinExistence type="predicted"/>
<dbReference type="InterPro" id="IPR040131">
    <property type="entry name" value="MnmG_N"/>
</dbReference>
<dbReference type="RefSeq" id="WP_170085115.1">
    <property type="nucleotide sequence ID" value="NZ_CP047971.1"/>
</dbReference>
<evidence type="ECO:0000313" key="7">
    <source>
        <dbReference type="EMBL" id="CAB3391592.1"/>
    </source>
</evidence>
<dbReference type="InterPro" id="IPR036188">
    <property type="entry name" value="FAD/NAD-bd_sf"/>
</dbReference>
<name>A0A6F9E2N9_9BACL</name>
<organism evidence="7 8">
    <name type="scientific">Kyrpidia spormannii</name>
    <dbReference type="NCBI Taxonomy" id="2055160"/>
    <lineage>
        <taxon>Bacteria</taxon>
        <taxon>Bacillati</taxon>
        <taxon>Bacillota</taxon>
        <taxon>Bacilli</taxon>
        <taxon>Bacillales</taxon>
        <taxon>Alicyclobacillaceae</taxon>
        <taxon>Kyrpidia</taxon>
    </lineage>
</organism>
<dbReference type="Pfam" id="PF07992">
    <property type="entry name" value="Pyr_redox_2"/>
    <property type="match status" value="1"/>
</dbReference>
<dbReference type="PRINTS" id="PR00411">
    <property type="entry name" value="PNDRDTASEI"/>
</dbReference>
<dbReference type="SUPFAM" id="SSF51905">
    <property type="entry name" value="FAD/NAD(P)-binding domain"/>
    <property type="match status" value="1"/>
</dbReference>
<reference evidence="7 8" key="1">
    <citation type="submission" date="2020-04" db="EMBL/GenBank/DDBJ databases">
        <authorList>
            <person name="Hogendoorn C."/>
        </authorList>
    </citation>
    <scope>NUCLEOTIDE SEQUENCE [LARGE SCALE GENOMIC DNA]</scope>
    <source>
        <strain evidence="7">COOX1</strain>
    </source>
</reference>
<dbReference type="InterPro" id="IPR023753">
    <property type="entry name" value="FAD/NAD-binding_dom"/>
</dbReference>
<dbReference type="Pfam" id="PF01134">
    <property type="entry name" value="GIDA"/>
    <property type="match status" value="1"/>
</dbReference>
<keyword evidence="3" id="KW-0274">FAD</keyword>
<accession>A0A6F9E2N9</accession>
<gene>
    <name evidence="7" type="ORF">COOX1_0988</name>
</gene>
<evidence type="ECO:0000259" key="6">
    <source>
        <dbReference type="Pfam" id="PF07992"/>
    </source>
</evidence>
<evidence type="ECO:0000256" key="3">
    <source>
        <dbReference type="ARBA" id="ARBA00022827"/>
    </source>
</evidence>
<evidence type="ECO:0000259" key="5">
    <source>
        <dbReference type="Pfam" id="PF01134"/>
    </source>
</evidence>
<dbReference type="InterPro" id="IPR051691">
    <property type="entry name" value="Metab_Enz_Cyan_OpOx_G3PDH"/>
</dbReference>
<protein>
    <submittedName>
        <fullName evidence="7">FAD-binding protein</fullName>
    </submittedName>
</protein>
<evidence type="ECO:0000313" key="8">
    <source>
        <dbReference type="Proteomes" id="UP000502196"/>
    </source>
</evidence>
<dbReference type="Proteomes" id="UP000502196">
    <property type="component" value="Chromosome"/>
</dbReference>
<keyword evidence="2" id="KW-0285">Flavoprotein</keyword>
<dbReference type="AlphaFoldDB" id="A0A6F9E2N9"/>
<sequence>MNVDVAVIGGGPAGLSAAKEIAKNGGRAVVIDENPRLGGKLLGQLHEEPSGNWWWKGYEVAQTLAGEAAEAGAVLLTRTQVWAIESGWTVYTADAANRTGGTEREIRAGAVLLATGAVERPLPLPGWTLPGVMTIGAAQVLTNVYRVKPGRRVLIAGVDVLSLTIGRAMAMAGVDVLGIVLPAANRLAWGKGDPRRILTDLRAVAHLAPSALLRMGRLMLEHPLGVELAARFYPAEGLKVWGIPIQLRKALVAIHGREQVTGAEIADIDSRGRIVPGTSEVLAVDAVCLSGGLTPLGELAATVGCEFVRVEGLNGAVPLHGPELETTVPGIFVAGNITGIEGAKVAMAQGELAGISICRRLGIGGVTEQEVGEAQEKLASIRDRADIQFHPRIREGRRVLNELWDKAKGEEFVPRTV</sequence>
<dbReference type="PANTHER" id="PTHR42949:SF3">
    <property type="entry name" value="ANAEROBIC GLYCEROL-3-PHOSPHATE DEHYDROGENASE SUBUNIT B"/>
    <property type="match status" value="1"/>
</dbReference>
<dbReference type="PRINTS" id="PR00368">
    <property type="entry name" value="FADPNR"/>
</dbReference>
<dbReference type="GO" id="GO:0016491">
    <property type="term" value="F:oxidoreductase activity"/>
    <property type="evidence" value="ECO:0007669"/>
    <property type="project" value="UniProtKB-KW"/>
</dbReference>
<evidence type="ECO:0000256" key="4">
    <source>
        <dbReference type="ARBA" id="ARBA00023002"/>
    </source>
</evidence>